<proteinExistence type="predicted"/>
<protein>
    <submittedName>
        <fullName evidence="1">ABC transporter ATP-binding protein</fullName>
    </submittedName>
</protein>
<organism evidence="1 2">
    <name type="scientific">Streptomyces hainanensis</name>
    <dbReference type="NCBI Taxonomy" id="402648"/>
    <lineage>
        <taxon>Bacteria</taxon>
        <taxon>Bacillati</taxon>
        <taxon>Actinomycetota</taxon>
        <taxon>Actinomycetes</taxon>
        <taxon>Kitasatosporales</taxon>
        <taxon>Streptomycetaceae</taxon>
        <taxon>Streptomyces</taxon>
    </lineage>
</organism>
<name>A0A4V2Y3N2_9ACTN</name>
<dbReference type="SUPFAM" id="SSF52540">
    <property type="entry name" value="P-loop containing nucleoside triphosphate hydrolases"/>
    <property type="match status" value="1"/>
</dbReference>
<accession>A0A4V2Y3N2</accession>
<comment type="caution">
    <text evidence="1">The sequence shown here is derived from an EMBL/GenBank/DDBJ whole genome shotgun (WGS) entry which is preliminary data.</text>
</comment>
<sequence>MDGVIEVNELTKRYGGTTAVNGLTFTVRSGRV</sequence>
<feature type="non-terminal residue" evidence="1">
    <location>
        <position position="32"/>
    </location>
</feature>
<keyword evidence="2" id="KW-1185">Reference proteome</keyword>
<dbReference type="Proteomes" id="UP000295345">
    <property type="component" value="Unassembled WGS sequence"/>
</dbReference>
<keyword evidence="1" id="KW-0547">Nucleotide-binding</keyword>
<keyword evidence="1" id="KW-0067">ATP-binding</keyword>
<evidence type="ECO:0000313" key="1">
    <source>
        <dbReference type="EMBL" id="TDC77155.1"/>
    </source>
</evidence>
<dbReference type="EMBL" id="SMKI01000060">
    <property type="protein sequence ID" value="TDC77155.1"/>
    <property type="molecule type" value="Genomic_DNA"/>
</dbReference>
<dbReference type="AlphaFoldDB" id="A0A4V2Y3N2"/>
<reference evidence="1 2" key="1">
    <citation type="submission" date="2019-03" db="EMBL/GenBank/DDBJ databases">
        <title>Draft genome sequences of novel Actinobacteria.</title>
        <authorList>
            <person name="Sahin N."/>
            <person name="Ay H."/>
            <person name="Saygin H."/>
        </authorList>
    </citation>
    <scope>NUCLEOTIDE SEQUENCE [LARGE SCALE GENOMIC DNA]</scope>
    <source>
        <strain evidence="1 2">DSM 41900</strain>
    </source>
</reference>
<dbReference type="GO" id="GO:0005524">
    <property type="term" value="F:ATP binding"/>
    <property type="evidence" value="ECO:0007669"/>
    <property type="project" value="UniProtKB-KW"/>
</dbReference>
<gene>
    <name evidence="1" type="ORF">E1283_07995</name>
</gene>
<dbReference type="InterPro" id="IPR027417">
    <property type="entry name" value="P-loop_NTPase"/>
</dbReference>
<evidence type="ECO:0000313" key="2">
    <source>
        <dbReference type="Proteomes" id="UP000295345"/>
    </source>
</evidence>